<feature type="region of interest" description="Disordered" evidence="2">
    <location>
        <begin position="132"/>
        <end position="154"/>
    </location>
</feature>
<dbReference type="Gene3D" id="1.20.1720.10">
    <property type="entry name" value="Multidrug resistance protein D"/>
    <property type="match status" value="1"/>
</dbReference>
<dbReference type="GO" id="GO:0015293">
    <property type="term" value="F:symporter activity"/>
    <property type="evidence" value="ECO:0007669"/>
    <property type="project" value="InterPro"/>
</dbReference>
<accession>A0AAD9QPT3</accession>
<feature type="region of interest" description="Disordered" evidence="2">
    <location>
        <begin position="246"/>
        <end position="277"/>
    </location>
</feature>
<dbReference type="GO" id="GO:0005886">
    <property type="term" value="C:plasma membrane"/>
    <property type="evidence" value="ECO:0007669"/>
    <property type="project" value="TreeGrafter"/>
</dbReference>
<feature type="compositionally biased region" description="Basic and acidic residues" evidence="2">
    <location>
        <begin position="178"/>
        <end position="187"/>
    </location>
</feature>
<dbReference type="InterPro" id="IPR036259">
    <property type="entry name" value="MFS_trans_sf"/>
</dbReference>
<dbReference type="PANTHER" id="PTHR11328">
    <property type="entry name" value="MAJOR FACILITATOR SUPERFAMILY DOMAIN-CONTAINING PROTEIN"/>
    <property type="match status" value="1"/>
</dbReference>
<feature type="compositionally biased region" description="Polar residues" evidence="2">
    <location>
        <begin position="132"/>
        <end position="143"/>
    </location>
</feature>
<feature type="transmembrane region" description="Helical" evidence="3">
    <location>
        <begin position="436"/>
        <end position="453"/>
    </location>
</feature>
<comment type="similarity">
    <text evidence="1">Belongs to the major facilitator superfamily.</text>
</comment>
<feature type="transmembrane region" description="Helical" evidence="3">
    <location>
        <begin position="496"/>
        <end position="515"/>
    </location>
</feature>
<dbReference type="Proteomes" id="UP001249851">
    <property type="component" value="Unassembled WGS sequence"/>
</dbReference>
<evidence type="ECO:0000313" key="5">
    <source>
        <dbReference type="Proteomes" id="UP001249851"/>
    </source>
</evidence>
<dbReference type="Pfam" id="PF07690">
    <property type="entry name" value="MFS_1"/>
    <property type="match status" value="1"/>
</dbReference>
<feature type="transmembrane region" description="Helical" evidence="3">
    <location>
        <begin position="569"/>
        <end position="592"/>
    </location>
</feature>
<gene>
    <name evidence="4" type="ORF">P5673_011138</name>
</gene>
<evidence type="ECO:0000256" key="2">
    <source>
        <dbReference type="SAM" id="MobiDB-lite"/>
    </source>
</evidence>
<feature type="compositionally biased region" description="Polar residues" evidence="2">
    <location>
        <begin position="246"/>
        <end position="261"/>
    </location>
</feature>
<feature type="region of interest" description="Disordered" evidence="2">
    <location>
        <begin position="360"/>
        <end position="384"/>
    </location>
</feature>
<dbReference type="SUPFAM" id="SSF103473">
    <property type="entry name" value="MFS general substrate transporter"/>
    <property type="match status" value="1"/>
</dbReference>
<feature type="transmembrane region" description="Helical" evidence="3">
    <location>
        <begin position="465"/>
        <end position="484"/>
    </location>
</feature>
<dbReference type="AlphaFoldDB" id="A0AAD9QPT3"/>
<evidence type="ECO:0000256" key="3">
    <source>
        <dbReference type="SAM" id="Phobius"/>
    </source>
</evidence>
<feature type="non-terminal residue" evidence="4">
    <location>
        <position position="1"/>
    </location>
</feature>
<dbReference type="EMBL" id="JARQWQ010000020">
    <property type="protein sequence ID" value="KAK2565208.1"/>
    <property type="molecule type" value="Genomic_DNA"/>
</dbReference>
<keyword evidence="3" id="KW-1133">Transmembrane helix</keyword>
<protein>
    <submittedName>
        <fullName evidence="4">Major facilitator superfamily domain-containing protein 12</fullName>
    </submittedName>
</protein>
<proteinExistence type="inferred from homology"/>
<comment type="caution">
    <text evidence="4">The sequence shown here is derived from an EMBL/GenBank/DDBJ whole genome shotgun (WGS) entry which is preliminary data.</text>
</comment>
<keyword evidence="5" id="KW-1185">Reference proteome</keyword>
<name>A0AAD9QPT3_ACRCE</name>
<dbReference type="GO" id="GO:0008643">
    <property type="term" value="P:carbohydrate transport"/>
    <property type="evidence" value="ECO:0007669"/>
    <property type="project" value="InterPro"/>
</dbReference>
<dbReference type="PANTHER" id="PTHR11328:SF28">
    <property type="entry name" value="MAJOR FACILITATOR SUPERFAMILY DOMAIN-CONTAINING PROTEIN 12"/>
    <property type="match status" value="1"/>
</dbReference>
<evidence type="ECO:0000313" key="4">
    <source>
        <dbReference type="EMBL" id="KAK2565208.1"/>
    </source>
</evidence>
<feature type="transmembrane region" description="Helical" evidence="3">
    <location>
        <begin position="527"/>
        <end position="549"/>
    </location>
</feature>
<dbReference type="InterPro" id="IPR039672">
    <property type="entry name" value="MFS_2"/>
</dbReference>
<sequence>PTSFTPSVGLEEPMPTLATAGLTVARKLSRSLRKASRVSFCDATRWSPTKCDENEGNVLPKEKVDILQSSSLLNNPKSTGEVNKWFYVSVLDLYSDDTSDGTSHIGKETAPTKVSALSVSAVETENVLLSETNSQPVSNSGLNTERKESFHAKKKSRVSFEDKIQCWLEKCDANEGRTLLKEKEPPKVNHKSSSSSSLDDHNSATSVVAERRSVSVLDLYSDDESNNTSCVGKDPASNNVSAVISENKSAPLSETEANGANATEKENRPSRRRAGVSFSDSILGTLTKCDSNKEQTLFNEKDATKDHLQSWSTSPLSSDHPNCPDVVHRLNSESHDTSSVCRDPATVNVSAVSLEIEGASLPENNSNNQQVINSDDNQAAPSRSHRAKKTMRSWLIDPRLYIVTFAYSCPLALQTQAYSYLPLLLIYRLRFSKESIAYLPLIMSISATMSSIFSKKLVQKIGSKLCFIFGVIFVCSAGVMSYFMEPEFSKVMVYPTVIVLGFGFSSMLVNSLSFATELIGENKGTSGFVFGCMNLISYVVVGPLFLIIQKFSPEQRGTDCEECGGYLRLVFSLVAFVFSTFGAFLVLSLYCMDRFQGKR</sequence>
<feature type="compositionally biased region" description="Polar residues" evidence="2">
    <location>
        <begin position="362"/>
        <end position="381"/>
    </location>
</feature>
<reference evidence="4" key="1">
    <citation type="journal article" date="2023" name="G3 (Bethesda)">
        <title>Whole genome assembly and annotation of the endangered Caribbean coral Acropora cervicornis.</title>
        <authorList>
            <person name="Selwyn J.D."/>
            <person name="Vollmer S.V."/>
        </authorList>
    </citation>
    <scope>NUCLEOTIDE SEQUENCE</scope>
    <source>
        <strain evidence="4">K2</strain>
    </source>
</reference>
<keyword evidence="3" id="KW-0812">Transmembrane</keyword>
<keyword evidence="3" id="KW-0472">Membrane</keyword>
<organism evidence="4 5">
    <name type="scientific">Acropora cervicornis</name>
    <name type="common">Staghorn coral</name>
    <dbReference type="NCBI Taxonomy" id="6130"/>
    <lineage>
        <taxon>Eukaryota</taxon>
        <taxon>Metazoa</taxon>
        <taxon>Cnidaria</taxon>
        <taxon>Anthozoa</taxon>
        <taxon>Hexacorallia</taxon>
        <taxon>Scleractinia</taxon>
        <taxon>Astrocoeniina</taxon>
        <taxon>Acroporidae</taxon>
        <taxon>Acropora</taxon>
    </lineage>
</organism>
<reference evidence="4" key="2">
    <citation type="journal article" date="2023" name="Science">
        <title>Genomic signatures of disease resistance in endangered staghorn corals.</title>
        <authorList>
            <person name="Vollmer S.V."/>
            <person name="Selwyn J.D."/>
            <person name="Despard B.A."/>
            <person name="Roesel C.L."/>
        </authorList>
    </citation>
    <scope>NUCLEOTIDE SEQUENCE</scope>
    <source>
        <strain evidence="4">K2</strain>
    </source>
</reference>
<evidence type="ECO:0000256" key="1">
    <source>
        <dbReference type="ARBA" id="ARBA00008335"/>
    </source>
</evidence>
<dbReference type="InterPro" id="IPR011701">
    <property type="entry name" value="MFS"/>
</dbReference>
<feature type="region of interest" description="Disordered" evidence="2">
    <location>
        <begin position="178"/>
        <end position="209"/>
    </location>
</feature>